<dbReference type="Proteomes" id="UP000594014">
    <property type="component" value="Chromosome"/>
</dbReference>
<organism evidence="1 2">
    <name type="scientific">Anoxybacterium hadale</name>
    <dbReference type="NCBI Taxonomy" id="3408580"/>
    <lineage>
        <taxon>Bacteria</taxon>
        <taxon>Bacillati</taxon>
        <taxon>Bacillota</taxon>
        <taxon>Clostridia</taxon>
        <taxon>Peptostreptococcales</taxon>
        <taxon>Anaerovoracaceae</taxon>
        <taxon>Anoxybacterium</taxon>
    </lineage>
</organism>
<dbReference type="EMBL" id="CP042469">
    <property type="protein sequence ID" value="QOX64335.1"/>
    <property type="molecule type" value="Genomic_DNA"/>
</dbReference>
<protein>
    <submittedName>
        <fullName evidence="1">Uncharacterized protein</fullName>
    </submittedName>
</protein>
<accession>A0ACD1ADW2</accession>
<reference evidence="1" key="1">
    <citation type="submission" date="2019-08" db="EMBL/GenBank/DDBJ databases">
        <title>Genome sequence of Clostridiales bacterium MT110.</title>
        <authorList>
            <person name="Cao J."/>
        </authorList>
    </citation>
    <scope>NUCLEOTIDE SEQUENCE</scope>
    <source>
        <strain evidence="1">MT110</strain>
    </source>
</reference>
<proteinExistence type="predicted"/>
<evidence type="ECO:0000313" key="1">
    <source>
        <dbReference type="EMBL" id="QOX64335.1"/>
    </source>
</evidence>
<name>A0ACD1ADW2_9FIRM</name>
<keyword evidence="2" id="KW-1185">Reference proteome</keyword>
<gene>
    <name evidence="1" type="ORF">FRZ06_13775</name>
</gene>
<evidence type="ECO:0000313" key="2">
    <source>
        <dbReference type="Proteomes" id="UP000594014"/>
    </source>
</evidence>
<sequence length="253" mass="27926">MIGMKTLIQEKPLFGTFVKTTSPEIVEMIGLAGFDFILVDTEHSPFTYGQVKSLAAIAQGMGMKVVVRPPDFTRSSLQYSLDLGSDGIQAPQLYDETDAATIVSLCKYQPIGSRGITFSHRASQYGFCDQKAYVDAANHDVLINVHIETKEALERVDRIAATDGVDLLFLGPADLSYSLGCDSDIINGGLSEAFFTIKNAAQRHGKMMGTLINSEEKLKFCLENDVRFIVWDTDLNMLKNQLLQVVKMIKSNL</sequence>